<evidence type="ECO:0000313" key="3">
    <source>
        <dbReference type="EMBL" id="AXH01164.1"/>
    </source>
</evidence>
<dbReference type="InterPro" id="IPR036779">
    <property type="entry name" value="LysM_dom_sf"/>
</dbReference>
<dbReference type="CDD" id="cd00118">
    <property type="entry name" value="LysM"/>
    <property type="match status" value="2"/>
</dbReference>
<dbReference type="KEGG" id="dwu:DVJ83_17065"/>
<dbReference type="Pfam" id="PF13529">
    <property type="entry name" value="Peptidase_C39_2"/>
    <property type="match status" value="1"/>
</dbReference>
<dbReference type="AlphaFoldDB" id="A0A345IN91"/>
<feature type="domain" description="LysM" evidence="2">
    <location>
        <begin position="16"/>
        <end position="59"/>
    </location>
</feature>
<dbReference type="PANTHER" id="PTHR33734:SF22">
    <property type="entry name" value="MEMBRANE-BOUND LYTIC MUREIN TRANSGLYCOSYLASE D"/>
    <property type="match status" value="1"/>
</dbReference>
<dbReference type="GO" id="GO:0006508">
    <property type="term" value="P:proteolysis"/>
    <property type="evidence" value="ECO:0007669"/>
    <property type="project" value="InterPro"/>
</dbReference>
<dbReference type="PROSITE" id="PS50990">
    <property type="entry name" value="PEPTIDASE_C39"/>
    <property type="match status" value="1"/>
</dbReference>
<keyword evidence="3" id="KW-0614">Plasmid</keyword>
<dbReference type="Gene3D" id="3.10.350.10">
    <property type="entry name" value="LysM domain"/>
    <property type="match status" value="2"/>
</dbReference>
<accession>A0A345IN91</accession>
<evidence type="ECO:0000313" key="4">
    <source>
        <dbReference type="Proteomes" id="UP000253744"/>
    </source>
</evidence>
<protein>
    <submittedName>
        <fullName evidence="3">LysM peptidoglycan-binding domain-containing protein</fullName>
    </submittedName>
</protein>
<dbReference type="InterPro" id="IPR039564">
    <property type="entry name" value="Peptidase_C39-like"/>
</dbReference>
<dbReference type="PROSITE" id="PS51782">
    <property type="entry name" value="LYSM"/>
    <property type="match status" value="2"/>
</dbReference>
<proteinExistence type="predicted"/>
<name>A0A345IN91_9DEIO</name>
<dbReference type="InterPro" id="IPR018392">
    <property type="entry name" value="LysM"/>
</dbReference>
<organism evidence="3 4">
    <name type="scientific">Deinococcus wulumuqiensis</name>
    <dbReference type="NCBI Taxonomy" id="980427"/>
    <lineage>
        <taxon>Bacteria</taxon>
        <taxon>Thermotogati</taxon>
        <taxon>Deinococcota</taxon>
        <taxon>Deinococci</taxon>
        <taxon>Deinococcales</taxon>
        <taxon>Deinococcaceae</taxon>
        <taxon>Deinococcus</taxon>
    </lineage>
</organism>
<feature type="domain" description="LysM" evidence="2">
    <location>
        <begin position="83"/>
        <end position="126"/>
    </location>
</feature>
<evidence type="ECO:0000259" key="1">
    <source>
        <dbReference type="PROSITE" id="PS50990"/>
    </source>
</evidence>
<dbReference type="EMBL" id="CP031163">
    <property type="protein sequence ID" value="AXH01164.1"/>
    <property type="molecule type" value="Genomic_DNA"/>
</dbReference>
<dbReference type="GO" id="GO:0005524">
    <property type="term" value="F:ATP binding"/>
    <property type="evidence" value="ECO:0007669"/>
    <property type="project" value="InterPro"/>
</dbReference>
<dbReference type="SUPFAM" id="SSF54106">
    <property type="entry name" value="LysM domain"/>
    <property type="match status" value="2"/>
</dbReference>
<dbReference type="GO" id="GO:0016020">
    <property type="term" value="C:membrane"/>
    <property type="evidence" value="ECO:0007669"/>
    <property type="project" value="InterPro"/>
</dbReference>
<dbReference type="Pfam" id="PF01476">
    <property type="entry name" value="LysM"/>
    <property type="match status" value="2"/>
</dbReference>
<feature type="domain" description="Peptidase C39" evidence="1">
    <location>
        <begin position="168"/>
        <end position="299"/>
    </location>
</feature>
<evidence type="ECO:0000259" key="2">
    <source>
        <dbReference type="PROSITE" id="PS51782"/>
    </source>
</evidence>
<geneLocation type="plasmid" evidence="4">
    <name>pdrdi</name>
</geneLocation>
<dbReference type="GO" id="GO:0008233">
    <property type="term" value="F:peptidase activity"/>
    <property type="evidence" value="ECO:0007669"/>
    <property type="project" value="InterPro"/>
</dbReference>
<dbReference type="InterPro" id="IPR005074">
    <property type="entry name" value="Peptidase_C39"/>
</dbReference>
<reference evidence="3 4" key="1">
    <citation type="submission" date="2018-07" db="EMBL/GenBank/DDBJ databases">
        <title>Complete Genome and Methylome Analysis of Deinococcus wulumuqiensis NEB 479.</title>
        <authorList>
            <person name="Fomenkov A."/>
            <person name="Luyten Y."/>
            <person name="Vincze T."/>
            <person name="Anton B.P."/>
            <person name="Clark T."/>
            <person name="Roberts R.J."/>
            <person name="Morgan R.D."/>
        </authorList>
    </citation>
    <scope>NUCLEOTIDE SEQUENCE [LARGE SCALE GENOMIC DNA]</scope>
    <source>
        <strain evidence="3 4">NEB 479</strain>
        <plasmid evidence="4">Plasmid pdrdi</plasmid>
    </source>
</reference>
<dbReference type="Proteomes" id="UP000253744">
    <property type="component" value="Plasmid pDrdI"/>
</dbReference>
<sequence length="305" mass="33523">MIRVGERLQLPEAGPATYTVLPGDTLSGIAQRVRRTVVALRRDNGLQGDLIYPGQVLTLGQDVPPLKQARSAHDPVTSPWKRTIHTVQAGDTLYDLARTYRTSIQALMVVNRLNTTQLSVGQALRLPAAPDATVQQPSRGLFRPAQLPRAQSRFHRAASEAYLQVGYEAQTWNNCGPAAVASVLRYFGKEVTQQTYQRKLRPSGGYTSAEDIARLLTDLGYEAPVRRRGSLAQIRREVAAGRPVLVLQYHSEVGKVPHWRVVRGFKPGMVVMSDSLSGANVALTDLDFTVLWRGLGHVYIPVGAL</sequence>
<dbReference type="PANTHER" id="PTHR33734">
    <property type="entry name" value="LYSM DOMAIN-CONTAINING GPI-ANCHORED PROTEIN 2"/>
    <property type="match status" value="1"/>
</dbReference>
<gene>
    <name evidence="3" type="ORF">DVJ83_17065</name>
</gene>
<dbReference type="SMART" id="SM00257">
    <property type="entry name" value="LysM"/>
    <property type="match status" value="2"/>
</dbReference>
<dbReference type="Gene3D" id="3.90.70.10">
    <property type="entry name" value="Cysteine proteinases"/>
    <property type="match status" value="1"/>
</dbReference>